<name>A0ABU6UXZ5_9FABA</name>
<proteinExistence type="predicted"/>
<feature type="region of interest" description="Disordered" evidence="1">
    <location>
        <begin position="28"/>
        <end position="96"/>
    </location>
</feature>
<feature type="compositionally biased region" description="Low complexity" evidence="1">
    <location>
        <begin position="43"/>
        <end position="57"/>
    </location>
</feature>
<gene>
    <name evidence="2" type="ORF">PIB30_104421</name>
</gene>
<keyword evidence="3" id="KW-1185">Reference proteome</keyword>
<organism evidence="2 3">
    <name type="scientific">Stylosanthes scabra</name>
    <dbReference type="NCBI Taxonomy" id="79078"/>
    <lineage>
        <taxon>Eukaryota</taxon>
        <taxon>Viridiplantae</taxon>
        <taxon>Streptophyta</taxon>
        <taxon>Embryophyta</taxon>
        <taxon>Tracheophyta</taxon>
        <taxon>Spermatophyta</taxon>
        <taxon>Magnoliopsida</taxon>
        <taxon>eudicotyledons</taxon>
        <taxon>Gunneridae</taxon>
        <taxon>Pentapetalae</taxon>
        <taxon>rosids</taxon>
        <taxon>fabids</taxon>
        <taxon>Fabales</taxon>
        <taxon>Fabaceae</taxon>
        <taxon>Papilionoideae</taxon>
        <taxon>50 kb inversion clade</taxon>
        <taxon>dalbergioids sensu lato</taxon>
        <taxon>Dalbergieae</taxon>
        <taxon>Pterocarpus clade</taxon>
        <taxon>Stylosanthes</taxon>
    </lineage>
</organism>
<accession>A0ABU6UXZ5</accession>
<evidence type="ECO:0000313" key="2">
    <source>
        <dbReference type="EMBL" id="MED6165939.1"/>
    </source>
</evidence>
<feature type="non-terminal residue" evidence="2">
    <location>
        <position position="1"/>
    </location>
</feature>
<evidence type="ECO:0000313" key="3">
    <source>
        <dbReference type="Proteomes" id="UP001341840"/>
    </source>
</evidence>
<dbReference type="Proteomes" id="UP001341840">
    <property type="component" value="Unassembled WGS sequence"/>
</dbReference>
<sequence>GLIKTGLLRTSKDKLLKRNRELKKGIIRKYPYSSESESEYDSQVESSSGRSSSSSSQEDSENTMSEELVERWPLPNQTPAQGERRSKKKQDSSDTG</sequence>
<comment type="caution">
    <text evidence="2">The sequence shown here is derived from an EMBL/GenBank/DDBJ whole genome shotgun (WGS) entry which is preliminary data.</text>
</comment>
<protein>
    <submittedName>
        <fullName evidence="2">Uncharacterized protein</fullName>
    </submittedName>
</protein>
<dbReference type="EMBL" id="JASCZI010124428">
    <property type="protein sequence ID" value="MED6165939.1"/>
    <property type="molecule type" value="Genomic_DNA"/>
</dbReference>
<reference evidence="2 3" key="1">
    <citation type="journal article" date="2023" name="Plants (Basel)">
        <title>Bridging the Gap: Combining Genomics and Transcriptomics Approaches to Understand Stylosanthes scabra, an Orphan Legume from the Brazilian Caatinga.</title>
        <authorList>
            <person name="Ferreira-Neto J.R.C."/>
            <person name="da Silva M.D."/>
            <person name="Binneck E."/>
            <person name="de Melo N.F."/>
            <person name="da Silva R.H."/>
            <person name="de Melo A.L.T.M."/>
            <person name="Pandolfi V."/>
            <person name="Bustamante F.O."/>
            <person name="Brasileiro-Vidal A.C."/>
            <person name="Benko-Iseppon A.M."/>
        </authorList>
    </citation>
    <scope>NUCLEOTIDE SEQUENCE [LARGE SCALE GENOMIC DNA]</scope>
    <source>
        <tissue evidence="2">Leaves</tissue>
    </source>
</reference>
<evidence type="ECO:0000256" key="1">
    <source>
        <dbReference type="SAM" id="MobiDB-lite"/>
    </source>
</evidence>